<dbReference type="InterPro" id="IPR038078">
    <property type="entry name" value="PhoU-like_sf"/>
</dbReference>
<evidence type="ECO:0000313" key="4">
    <source>
        <dbReference type="Proteomes" id="UP000064201"/>
    </source>
</evidence>
<dbReference type="RefSeq" id="WP_018144982.1">
    <property type="nucleotide sequence ID" value="NZ_CP011367.1"/>
</dbReference>
<dbReference type="Gene3D" id="1.20.58.220">
    <property type="entry name" value="Phosphate transport system protein phou homolog 2, domain 2"/>
    <property type="match status" value="1"/>
</dbReference>
<dbReference type="PANTHER" id="PTHR36536:SF3">
    <property type="entry name" value="UPF0111 PROTEIN HI_1603"/>
    <property type="match status" value="1"/>
</dbReference>
<dbReference type="KEGG" id="tvr:TVD_13400"/>
<accession>A0A0G3G4Y0</accession>
<keyword evidence="4" id="KW-1185">Reference proteome</keyword>
<comment type="similarity">
    <text evidence="1">Belongs to the UPF0111 family.</text>
</comment>
<dbReference type="Pfam" id="PF01865">
    <property type="entry name" value="PhoU_div"/>
    <property type="match status" value="1"/>
</dbReference>
<proteinExistence type="inferred from homology"/>
<dbReference type="PANTHER" id="PTHR36536">
    <property type="entry name" value="UPF0111 PROTEIN HI_1603"/>
    <property type="match status" value="1"/>
</dbReference>
<dbReference type="Proteomes" id="UP000064201">
    <property type="component" value="Chromosome"/>
</dbReference>
<dbReference type="PATRIC" id="fig|106634.4.peg.2735"/>
<dbReference type="STRING" id="106634.TVD_13400"/>
<dbReference type="NCBIfam" id="TIGR00153">
    <property type="entry name" value="TIGR00153 family protein"/>
    <property type="match status" value="1"/>
</dbReference>
<organism evidence="3 4">
    <name type="scientific">Thioalkalivibrio versutus</name>
    <dbReference type="NCBI Taxonomy" id="106634"/>
    <lineage>
        <taxon>Bacteria</taxon>
        <taxon>Pseudomonadati</taxon>
        <taxon>Pseudomonadota</taxon>
        <taxon>Gammaproteobacteria</taxon>
        <taxon>Chromatiales</taxon>
        <taxon>Ectothiorhodospiraceae</taxon>
        <taxon>Thioalkalivibrio</taxon>
    </lineage>
</organism>
<protein>
    <submittedName>
        <fullName evidence="3">Phosphate transport regulator</fullName>
    </submittedName>
</protein>
<evidence type="ECO:0000256" key="1">
    <source>
        <dbReference type="ARBA" id="ARBA00008591"/>
    </source>
</evidence>
<gene>
    <name evidence="3" type="ORF">TVD_13400</name>
</gene>
<sequence>MSPKNFVFELFGRSPVRPLQAHMEKVRACIAELPPFMEAMARDDWETARVQQKKISKLEREADRLKKDLRLHLPKGMMLAMSRRDVLDTLLIQDRIANMAKDIAGLMLGRQMQFPDNMGEPLKRFLDRSVDAVDQAGRAINELDELVEAGFRGHEVEVVNGILTELDQIEHESDEAQREVREILFAQEAELPPVNVMFMYRVIDSIGELADLAQRVGSRLQLMLAK</sequence>
<feature type="coiled-coil region" evidence="2">
    <location>
        <begin position="159"/>
        <end position="186"/>
    </location>
</feature>
<dbReference type="SUPFAM" id="SSF109755">
    <property type="entry name" value="PhoU-like"/>
    <property type="match status" value="1"/>
</dbReference>
<reference evidence="3 4" key="1">
    <citation type="submission" date="2015-04" db="EMBL/GenBank/DDBJ databases">
        <title>Complete Sequence for the Genome of the Thioalkalivibrio versutus D301.</title>
        <authorList>
            <person name="Mu T."/>
            <person name="Zhou J."/>
            <person name="Xu X."/>
        </authorList>
    </citation>
    <scope>NUCLEOTIDE SEQUENCE [LARGE SCALE GENOMIC DNA]</scope>
    <source>
        <strain evidence="3 4">D301</strain>
    </source>
</reference>
<dbReference type="OrthoDB" id="9780540at2"/>
<dbReference type="InterPro" id="IPR018445">
    <property type="entry name" value="Put_Phosphate_transp_reg"/>
</dbReference>
<dbReference type="InterPro" id="IPR002727">
    <property type="entry name" value="DUF47"/>
</dbReference>
<keyword evidence="2" id="KW-0175">Coiled coil</keyword>
<evidence type="ECO:0000256" key="2">
    <source>
        <dbReference type="SAM" id="Coils"/>
    </source>
</evidence>
<evidence type="ECO:0000313" key="3">
    <source>
        <dbReference type="EMBL" id="AKJ96293.1"/>
    </source>
</evidence>
<dbReference type="AlphaFoldDB" id="A0A0G3G4Y0"/>
<name>A0A0G3G4Y0_9GAMM</name>
<dbReference type="EMBL" id="CP011367">
    <property type="protein sequence ID" value="AKJ96293.1"/>
    <property type="molecule type" value="Genomic_DNA"/>
</dbReference>